<proteinExistence type="predicted"/>
<accession>A0A2P5HWR2</accession>
<dbReference type="EMBL" id="MAVT02000591">
    <property type="protein sequence ID" value="POS74690.1"/>
    <property type="molecule type" value="Genomic_DNA"/>
</dbReference>
<keyword evidence="2" id="KW-1185">Reference proteome</keyword>
<gene>
    <name evidence="1" type="ORF">DHEL01_v206910</name>
</gene>
<evidence type="ECO:0000313" key="2">
    <source>
        <dbReference type="Proteomes" id="UP000094444"/>
    </source>
</evidence>
<sequence>MSQLGGVRADEGPGSRRGWNIGAISVSGLVLGASRAVQMSLTDGVRHTTLGAEIQSQSAQHAAWKGRRTKRACDDCLREEFRPFGDNAEAASDNSETTANATRRTPLVENVGQLDLTASSEYDFHARPTLSAKIL</sequence>
<name>A0A2P5HWR2_DIAHE</name>
<reference evidence="1" key="1">
    <citation type="submission" date="2017-09" db="EMBL/GenBank/DDBJ databases">
        <title>Polyketide synthases of a Diaporthe helianthi virulent isolate.</title>
        <authorList>
            <person name="Baroncelli R."/>
        </authorList>
    </citation>
    <scope>NUCLEOTIDE SEQUENCE [LARGE SCALE GENOMIC DNA]</scope>
    <source>
        <strain evidence="1">7/96</strain>
    </source>
</reference>
<dbReference type="Proteomes" id="UP000094444">
    <property type="component" value="Unassembled WGS sequence"/>
</dbReference>
<dbReference type="InParanoid" id="A0A2P5HWR2"/>
<protein>
    <submittedName>
        <fullName evidence="1">Uncharacterized protein</fullName>
    </submittedName>
</protein>
<organism evidence="1 2">
    <name type="scientific">Diaporthe helianthi</name>
    <dbReference type="NCBI Taxonomy" id="158607"/>
    <lineage>
        <taxon>Eukaryota</taxon>
        <taxon>Fungi</taxon>
        <taxon>Dikarya</taxon>
        <taxon>Ascomycota</taxon>
        <taxon>Pezizomycotina</taxon>
        <taxon>Sordariomycetes</taxon>
        <taxon>Sordariomycetidae</taxon>
        <taxon>Diaporthales</taxon>
        <taxon>Diaporthaceae</taxon>
        <taxon>Diaporthe</taxon>
    </lineage>
</organism>
<evidence type="ECO:0000313" key="1">
    <source>
        <dbReference type="EMBL" id="POS74690.1"/>
    </source>
</evidence>
<comment type="caution">
    <text evidence="1">The sequence shown here is derived from an EMBL/GenBank/DDBJ whole genome shotgun (WGS) entry which is preliminary data.</text>
</comment>
<dbReference type="AlphaFoldDB" id="A0A2P5HWR2"/>